<dbReference type="PANTHER" id="PTHR10404:SF38">
    <property type="entry name" value="N-ACETYLATED-ALPHA-LINKED ACIDIC DIPEPTIDASE 2"/>
    <property type="match status" value="1"/>
</dbReference>
<comment type="caution">
    <text evidence="1">The sequence shown here is derived from an EMBL/GenBank/DDBJ whole genome shotgun (WGS) entry which is preliminary data.</text>
</comment>
<evidence type="ECO:0000313" key="2">
    <source>
        <dbReference type="Proteomes" id="UP000326458"/>
    </source>
</evidence>
<dbReference type="InterPro" id="IPR046450">
    <property type="entry name" value="PA_dom_sf"/>
</dbReference>
<dbReference type="InterPro" id="IPR039373">
    <property type="entry name" value="Peptidase_M28B"/>
</dbReference>
<organism evidence="1 2">
    <name type="scientific">Muntiacus muntjak</name>
    <name type="common">Barking deer</name>
    <name type="synonym">Indian muntjac</name>
    <dbReference type="NCBI Taxonomy" id="9888"/>
    <lineage>
        <taxon>Eukaryota</taxon>
        <taxon>Metazoa</taxon>
        <taxon>Chordata</taxon>
        <taxon>Craniata</taxon>
        <taxon>Vertebrata</taxon>
        <taxon>Euteleostomi</taxon>
        <taxon>Mammalia</taxon>
        <taxon>Eutheria</taxon>
        <taxon>Laurasiatheria</taxon>
        <taxon>Artiodactyla</taxon>
        <taxon>Ruminantia</taxon>
        <taxon>Pecora</taxon>
        <taxon>Cervidae</taxon>
        <taxon>Muntiacinae</taxon>
        <taxon>Muntiacus</taxon>
    </lineage>
</organism>
<dbReference type="PANTHER" id="PTHR10404">
    <property type="entry name" value="N-ACETYLATED-ALPHA-LINKED ACIDIC DIPEPTIDASE"/>
    <property type="match status" value="1"/>
</dbReference>
<proteinExistence type="predicted"/>
<gene>
    <name evidence="1" type="ORF">FD754_024496</name>
</gene>
<dbReference type="Proteomes" id="UP000326458">
    <property type="component" value="Unassembled WGS sequence"/>
</dbReference>
<dbReference type="EMBL" id="VCEA01003868">
    <property type="protein sequence ID" value="KAB0338548.1"/>
    <property type="molecule type" value="Genomic_DNA"/>
</dbReference>
<feature type="non-terminal residue" evidence="1">
    <location>
        <position position="195"/>
    </location>
</feature>
<dbReference type="Gene3D" id="3.50.30.30">
    <property type="match status" value="1"/>
</dbReference>
<evidence type="ECO:0000313" key="1">
    <source>
        <dbReference type="EMBL" id="KAB0338548.1"/>
    </source>
</evidence>
<keyword evidence="2" id="KW-1185">Reference proteome</keyword>
<dbReference type="GO" id="GO:0004180">
    <property type="term" value="F:carboxypeptidase activity"/>
    <property type="evidence" value="ECO:0007669"/>
    <property type="project" value="TreeGrafter"/>
</dbReference>
<sequence length="195" mass="22282">MELQCPSWDYKEKFSKVVPCCCFFFALLSFQWVAEKKPPQGSGHYWFPISHISTSASCFQDLPHLAGTEQNLLLAKTIQSQWKKFGLDSAELVHYDVLLSYPNETDASYISVMDEHGIEIFNTSYVEPPPDGYENVKNIVPPYNAFSPPGVPEGELVYVNYARTEDFFKLEREMNINCTGKIVIARYGKIFRGNK</sequence>
<protein>
    <recommendedName>
        <fullName evidence="3">PA domain-containing protein</fullName>
    </recommendedName>
</protein>
<accession>A0A5N3UPH7</accession>
<evidence type="ECO:0008006" key="3">
    <source>
        <dbReference type="Google" id="ProtNLM"/>
    </source>
</evidence>
<dbReference type="AlphaFoldDB" id="A0A5N3UPH7"/>
<dbReference type="Gene3D" id="3.40.630.10">
    <property type="entry name" value="Zn peptidases"/>
    <property type="match status" value="1"/>
</dbReference>
<dbReference type="SUPFAM" id="SSF52025">
    <property type="entry name" value="PA domain"/>
    <property type="match status" value="1"/>
</dbReference>
<name>A0A5N3UPH7_MUNMU</name>
<reference evidence="1 2" key="1">
    <citation type="submission" date="2019-06" db="EMBL/GenBank/DDBJ databases">
        <title>Discovery of a novel chromosome fission-fusion reversal in muntjac.</title>
        <authorList>
            <person name="Mudd A.B."/>
            <person name="Bredeson J.V."/>
            <person name="Baum R."/>
            <person name="Hockemeyer D."/>
            <person name="Rokhsar D.S."/>
        </authorList>
    </citation>
    <scope>NUCLEOTIDE SEQUENCE [LARGE SCALE GENOMIC DNA]</scope>
    <source>
        <strain evidence="1">UTSW_UCB_Mm</strain>
        <tissue evidence="1">Fibroblast cell line</tissue>
    </source>
</reference>